<keyword evidence="11" id="KW-1185">Reference proteome</keyword>
<dbReference type="Pfam" id="PF04535">
    <property type="entry name" value="CASP_dom"/>
    <property type="match status" value="1"/>
</dbReference>
<reference evidence="11" key="1">
    <citation type="journal article" date="2016" name="Nature">
        <title>The genome of the seagrass Zostera marina reveals angiosperm adaptation to the sea.</title>
        <authorList>
            <person name="Olsen J.L."/>
            <person name="Rouze P."/>
            <person name="Verhelst B."/>
            <person name="Lin Y.-C."/>
            <person name="Bayer T."/>
            <person name="Collen J."/>
            <person name="Dattolo E."/>
            <person name="De Paoli E."/>
            <person name="Dittami S."/>
            <person name="Maumus F."/>
            <person name="Michel G."/>
            <person name="Kersting A."/>
            <person name="Lauritano C."/>
            <person name="Lohaus R."/>
            <person name="Toepel M."/>
            <person name="Tonon T."/>
            <person name="Vanneste K."/>
            <person name="Amirebrahimi M."/>
            <person name="Brakel J."/>
            <person name="Bostroem C."/>
            <person name="Chovatia M."/>
            <person name="Grimwood J."/>
            <person name="Jenkins J.W."/>
            <person name="Jueterbock A."/>
            <person name="Mraz A."/>
            <person name="Stam W.T."/>
            <person name="Tice H."/>
            <person name="Bornberg-Bauer E."/>
            <person name="Green P.J."/>
            <person name="Pearson G.A."/>
            <person name="Procaccini G."/>
            <person name="Duarte C.M."/>
            <person name="Schmutz J."/>
            <person name="Reusch T.B.H."/>
            <person name="Van de Peer Y."/>
        </authorList>
    </citation>
    <scope>NUCLEOTIDE SEQUENCE [LARGE SCALE GENOMIC DNA]</scope>
    <source>
        <strain evidence="11">cv. Finnish</strain>
    </source>
</reference>
<keyword evidence="5 8" id="KW-0812">Transmembrane</keyword>
<comment type="subcellular location">
    <subcellularLocation>
        <location evidence="1 8">Cell membrane</location>
        <topology evidence="1 8">Multi-pass membrane protein</topology>
    </subcellularLocation>
</comment>
<evidence type="ECO:0000256" key="6">
    <source>
        <dbReference type="ARBA" id="ARBA00022989"/>
    </source>
</evidence>
<evidence type="ECO:0000256" key="4">
    <source>
        <dbReference type="ARBA" id="ARBA00022475"/>
    </source>
</evidence>
<evidence type="ECO:0000256" key="2">
    <source>
        <dbReference type="ARBA" id="ARBA00007651"/>
    </source>
</evidence>
<feature type="transmembrane region" description="Helical" evidence="8">
    <location>
        <begin position="22"/>
        <end position="40"/>
    </location>
</feature>
<feature type="transmembrane region" description="Helical" evidence="8">
    <location>
        <begin position="146"/>
        <end position="168"/>
    </location>
</feature>
<comment type="subunit">
    <text evidence="3 8">Homodimer and heterodimers.</text>
</comment>
<evidence type="ECO:0000256" key="8">
    <source>
        <dbReference type="RuleBase" id="RU361233"/>
    </source>
</evidence>
<feature type="transmembrane region" description="Helical" evidence="8">
    <location>
        <begin position="61"/>
        <end position="82"/>
    </location>
</feature>
<sequence length="189" mass="21012">MTPEKAVEVEEIKGGWWRTAETLLRVTSMGLCVVSLTVMLKNTQSNEYGSLSYSDLSGFQYVVYTNGICAMYSLVSAFYFAIHRPLTLAYAWAFFVFDQVVTYLVLTAVAAAVETLFLAYRGNKDVAWSEACTEFDSFCGRAKTSVAITFGTIFCYITISLFSSFRLFSTYEDPIPFFIGKSAGIAAFP</sequence>
<gene>
    <name evidence="10" type="ORF">ZOSMA_75G00790</name>
</gene>
<dbReference type="InterPro" id="IPR006459">
    <property type="entry name" value="CASP/CASPL"/>
</dbReference>
<dbReference type="PANTHER" id="PTHR33573:SF46">
    <property type="entry name" value="CASP-LIKE PROTEIN 2A1"/>
    <property type="match status" value="1"/>
</dbReference>
<dbReference type="AlphaFoldDB" id="A0A0K9NRG0"/>
<evidence type="ECO:0000313" key="10">
    <source>
        <dbReference type="EMBL" id="KMZ58647.1"/>
    </source>
</evidence>
<dbReference type="Proteomes" id="UP000036987">
    <property type="component" value="Unassembled WGS sequence"/>
</dbReference>
<evidence type="ECO:0000313" key="11">
    <source>
        <dbReference type="Proteomes" id="UP000036987"/>
    </source>
</evidence>
<feature type="transmembrane region" description="Helical" evidence="8">
    <location>
        <begin position="88"/>
        <end position="113"/>
    </location>
</feature>
<dbReference type="NCBIfam" id="TIGR01569">
    <property type="entry name" value="A_tha_TIGR01569"/>
    <property type="match status" value="1"/>
</dbReference>
<keyword evidence="6 8" id="KW-1133">Transmembrane helix</keyword>
<organism evidence="10 11">
    <name type="scientific">Zostera marina</name>
    <name type="common">Eelgrass</name>
    <dbReference type="NCBI Taxonomy" id="29655"/>
    <lineage>
        <taxon>Eukaryota</taxon>
        <taxon>Viridiplantae</taxon>
        <taxon>Streptophyta</taxon>
        <taxon>Embryophyta</taxon>
        <taxon>Tracheophyta</taxon>
        <taxon>Spermatophyta</taxon>
        <taxon>Magnoliopsida</taxon>
        <taxon>Liliopsida</taxon>
        <taxon>Zosteraceae</taxon>
        <taxon>Zostera</taxon>
    </lineage>
</organism>
<dbReference type="OMA" id="TWSQACG"/>
<evidence type="ECO:0000256" key="3">
    <source>
        <dbReference type="ARBA" id="ARBA00011489"/>
    </source>
</evidence>
<comment type="similarity">
    <text evidence="2 8">Belongs to the Casparian strip membrane proteins (CASP) family.</text>
</comment>
<evidence type="ECO:0000256" key="7">
    <source>
        <dbReference type="ARBA" id="ARBA00023136"/>
    </source>
</evidence>
<dbReference type="PANTHER" id="PTHR33573">
    <property type="entry name" value="CASP-LIKE PROTEIN 4A4"/>
    <property type="match status" value="1"/>
</dbReference>
<keyword evidence="7 8" id="KW-0472">Membrane</keyword>
<comment type="caution">
    <text evidence="10">The sequence shown here is derived from an EMBL/GenBank/DDBJ whole genome shotgun (WGS) entry which is preliminary data.</text>
</comment>
<proteinExistence type="inferred from homology"/>
<protein>
    <recommendedName>
        <fullName evidence="8">CASP-like protein</fullName>
    </recommendedName>
</protein>
<evidence type="ECO:0000256" key="5">
    <source>
        <dbReference type="ARBA" id="ARBA00022692"/>
    </source>
</evidence>
<feature type="domain" description="Casparian strip membrane protein" evidence="9">
    <location>
        <begin position="17"/>
        <end position="154"/>
    </location>
</feature>
<accession>A0A0K9NRG0</accession>
<dbReference type="EMBL" id="LFYR01001913">
    <property type="protein sequence ID" value="KMZ58647.1"/>
    <property type="molecule type" value="Genomic_DNA"/>
</dbReference>
<dbReference type="OrthoDB" id="749363at2759"/>
<name>A0A0K9NRG0_ZOSMR</name>
<dbReference type="GO" id="GO:0005886">
    <property type="term" value="C:plasma membrane"/>
    <property type="evidence" value="ECO:0007669"/>
    <property type="project" value="UniProtKB-SubCell"/>
</dbReference>
<evidence type="ECO:0000256" key="1">
    <source>
        <dbReference type="ARBA" id="ARBA00004651"/>
    </source>
</evidence>
<evidence type="ECO:0000259" key="9">
    <source>
        <dbReference type="Pfam" id="PF04535"/>
    </source>
</evidence>
<keyword evidence="4 8" id="KW-1003">Cell membrane</keyword>
<dbReference type="InterPro" id="IPR006702">
    <property type="entry name" value="CASP_dom"/>
</dbReference>